<protein>
    <submittedName>
        <fullName evidence="2">Uncharacterized protein</fullName>
    </submittedName>
</protein>
<evidence type="ECO:0000313" key="2">
    <source>
        <dbReference type="EMBL" id="GGL58340.1"/>
    </source>
</evidence>
<comment type="caution">
    <text evidence="2">The sequence shown here is derived from an EMBL/GenBank/DDBJ whole genome shotgun (WGS) entry which is preliminary data.</text>
</comment>
<evidence type="ECO:0000256" key="1">
    <source>
        <dbReference type="SAM" id="MobiDB-lite"/>
    </source>
</evidence>
<gene>
    <name evidence="2" type="ORF">GCM10007968_22920</name>
</gene>
<name>A0A917S705_9BACL</name>
<evidence type="ECO:0000313" key="3">
    <source>
        <dbReference type="Proteomes" id="UP000654670"/>
    </source>
</evidence>
<proteinExistence type="predicted"/>
<dbReference type="AlphaFoldDB" id="A0A917S705"/>
<keyword evidence="3" id="KW-1185">Reference proteome</keyword>
<reference evidence="2" key="1">
    <citation type="journal article" date="2014" name="Int. J. Syst. Evol. Microbiol.">
        <title>Complete genome sequence of Corynebacterium casei LMG S-19264T (=DSM 44701T), isolated from a smear-ripened cheese.</title>
        <authorList>
            <consortium name="US DOE Joint Genome Institute (JGI-PGF)"/>
            <person name="Walter F."/>
            <person name="Albersmeier A."/>
            <person name="Kalinowski J."/>
            <person name="Ruckert C."/>
        </authorList>
    </citation>
    <scope>NUCLEOTIDE SEQUENCE</scope>
    <source>
        <strain evidence="2">JCM 15325</strain>
    </source>
</reference>
<dbReference type="Proteomes" id="UP000654670">
    <property type="component" value="Unassembled WGS sequence"/>
</dbReference>
<sequence>MDTYESFKYSATPLEKNKSGYGDSTNVDVNYDNALGSDYQYSYKYDKSNKLTFSISDKMKVSGDTADLWSEDPSTHGTSGSNVTAKMDDAVSSRYALGIGDYTQSDSYQFPQVYSEHETGAMHASNPSGQYVSGGHVADWLQ</sequence>
<feature type="region of interest" description="Disordered" evidence="1">
    <location>
        <begin position="119"/>
        <end position="142"/>
    </location>
</feature>
<organism evidence="2 3">
    <name type="scientific">Sporolactobacillus putidus</name>
    <dbReference type="NCBI Taxonomy" id="492735"/>
    <lineage>
        <taxon>Bacteria</taxon>
        <taxon>Bacillati</taxon>
        <taxon>Bacillota</taxon>
        <taxon>Bacilli</taxon>
        <taxon>Bacillales</taxon>
        <taxon>Sporolactobacillaceae</taxon>
        <taxon>Sporolactobacillus</taxon>
    </lineage>
</organism>
<reference evidence="2" key="2">
    <citation type="submission" date="2020-09" db="EMBL/GenBank/DDBJ databases">
        <authorList>
            <person name="Sun Q."/>
            <person name="Ohkuma M."/>
        </authorList>
    </citation>
    <scope>NUCLEOTIDE SEQUENCE</scope>
    <source>
        <strain evidence="2">JCM 15325</strain>
    </source>
</reference>
<feature type="region of interest" description="Disordered" evidence="1">
    <location>
        <begin position="1"/>
        <end position="23"/>
    </location>
</feature>
<accession>A0A917S705</accession>
<dbReference type="EMBL" id="BMOK01000010">
    <property type="protein sequence ID" value="GGL58340.1"/>
    <property type="molecule type" value="Genomic_DNA"/>
</dbReference>